<evidence type="ECO:0000256" key="5">
    <source>
        <dbReference type="ARBA" id="ARBA00022840"/>
    </source>
</evidence>
<dbReference type="Gene3D" id="3.40.50.1260">
    <property type="entry name" value="Phosphoglycerate kinase, N-terminal domain"/>
    <property type="match status" value="1"/>
</dbReference>
<dbReference type="SUPFAM" id="SSF53748">
    <property type="entry name" value="Phosphoglycerate kinase"/>
    <property type="match status" value="1"/>
</dbReference>
<name>A0AAU7QT61_9FLAO</name>
<dbReference type="AlphaFoldDB" id="A0AAU7QT61"/>
<gene>
    <name evidence="6" type="ORF">ABPD24_00265</name>
</gene>
<accession>A0AAU7QT61</accession>
<keyword evidence="4" id="KW-0418">Kinase</keyword>
<proteinExistence type="predicted"/>
<dbReference type="EMBL" id="CP157897">
    <property type="protein sequence ID" value="XBT18892.1"/>
    <property type="molecule type" value="Genomic_DNA"/>
</dbReference>
<evidence type="ECO:0000256" key="1">
    <source>
        <dbReference type="ARBA" id="ARBA00013061"/>
    </source>
</evidence>
<organism evidence="6">
    <name type="scientific">Candidatus Shikimatogenerans sp. AspAUS03</name>
    <dbReference type="NCBI Taxonomy" id="3158563"/>
    <lineage>
        <taxon>Bacteria</taxon>
        <taxon>Pseudomonadati</taxon>
        <taxon>Bacteroidota</taxon>
        <taxon>Flavobacteriia</taxon>
        <taxon>Flavobacteriales</taxon>
        <taxon>Candidatus Shikimatogenerans</taxon>
    </lineage>
</organism>
<dbReference type="GO" id="GO:0004618">
    <property type="term" value="F:phosphoglycerate kinase activity"/>
    <property type="evidence" value="ECO:0007669"/>
    <property type="project" value="UniProtKB-EC"/>
</dbReference>
<evidence type="ECO:0000313" key="6">
    <source>
        <dbReference type="EMBL" id="XBT18892.1"/>
    </source>
</evidence>
<protein>
    <recommendedName>
        <fullName evidence="1">phosphoglycerate kinase</fullName>
        <ecNumber evidence="1">2.7.2.3</ecNumber>
    </recommendedName>
</protein>
<sequence length="167" mass="20827">MKINIKSKIILVITENFKKKHYIKIKKIIKKIKSIILINYYKIKKNKYFKLLIKNNIKIFYPKDLIITNKISKNSIIKYIYNKKIKKYYKYYDLYYKSILYFKNIFKKYNTIIYINIIGNVHYKIFFYSFFDFIKDNLKYKKKIFLFINKKIYFIKNNIYLSIKNII</sequence>
<reference evidence="6" key="1">
    <citation type="submission" date="2024-06" db="EMBL/GenBank/DDBJ databases">
        <title>Diversity, functionality, and evolutionary history of bacterial symbionts in false click beetles (Coleoptera, Throscidae).</title>
        <authorList>
            <person name="Wierz J.C."/>
            <person name="Malm H."/>
            <person name="Kaltenpoth M."/>
            <person name="Engl T."/>
        </authorList>
    </citation>
    <scope>NUCLEOTIDE SEQUENCE</scope>
    <source>
        <strain evidence="6">AspAUS03</strain>
    </source>
</reference>
<evidence type="ECO:0000256" key="2">
    <source>
        <dbReference type="ARBA" id="ARBA00022679"/>
    </source>
</evidence>
<keyword evidence="5" id="KW-0067">ATP-binding</keyword>
<dbReference type="EC" id="2.7.2.3" evidence="1"/>
<dbReference type="InterPro" id="IPR036043">
    <property type="entry name" value="Phosphoglycerate_kinase_sf"/>
</dbReference>
<dbReference type="InterPro" id="IPR015824">
    <property type="entry name" value="Phosphoglycerate_kinase_N"/>
</dbReference>
<dbReference type="GO" id="GO:0005524">
    <property type="term" value="F:ATP binding"/>
    <property type="evidence" value="ECO:0007669"/>
    <property type="project" value="UniProtKB-KW"/>
</dbReference>
<keyword evidence="3" id="KW-0547">Nucleotide-binding</keyword>
<keyword evidence="2" id="KW-0808">Transferase</keyword>
<evidence type="ECO:0000256" key="3">
    <source>
        <dbReference type="ARBA" id="ARBA00022741"/>
    </source>
</evidence>
<evidence type="ECO:0000256" key="4">
    <source>
        <dbReference type="ARBA" id="ARBA00022777"/>
    </source>
</evidence>
<dbReference type="GO" id="GO:0006096">
    <property type="term" value="P:glycolytic process"/>
    <property type="evidence" value="ECO:0007669"/>
    <property type="project" value="InterPro"/>
</dbReference>